<evidence type="ECO:0000313" key="2">
    <source>
        <dbReference type="EMBL" id="AWV24066.1"/>
    </source>
</evidence>
<dbReference type="EMBL" id="CP025189">
    <property type="protein sequence ID" value="AWV24066.1"/>
    <property type="molecule type" value="Genomic_DNA"/>
</dbReference>
<reference evidence="2" key="1">
    <citation type="submission" date="2017-12" db="EMBL/GenBank/DDBJ databases">
        <authorList>
            <person name="Martens C."/>
            <person name="Dahlstrom E."/>
            <person name="Barbian K."/>
            <person name="Sykora L."/>
            <person name="Ricklefs S."/>
            <person name="Bruno D."/>
            <person name="Anzick I."/>
            <person name="Myles I."/>
            <person name="Datta S.K."/>
        </authorList>
    </citation>
    <scope>NUCLEOTIDE SEQUENCE</scope>
    <source>
        <strain evidence="2">AD2</strain>
    </source>
</reference>
<gene>
    <name evidence="2" type="ORF">RADP37_05077</name>
</gene>
<feature type="region of interest" description="Disordered" evidence="1">
    <location>
        <begin position="1"/>
        <end position="51"/>
    </location>
</feature>
<accession>A0A4Y1N1A5</accession>
<sequence>MTKDAVARLPILSRHRKGAVREGGAGRGGLGSASADAAGAQRDRPPGDRAAPLRCFLDGAKGSGFEEASLTTCRHLPFNASFCRRPGLGEVPETVTRGG</sequence>
<dbReference type="AlphaFoldDB" id="A0A4Y1N1A5"/>
<evidence type="ECO:0000256" key="1">
    <source>
        <dbReference type="SAM" id="MobiDB-lite"/>
    </source>
</evidence>
<proteinExistence type="predicted"/>
<protein>
    <submittedName>
        <fullName evidence="2">Uncharacterized protein</fullName>
    </submittedName>
</protein>
<feature type="compositionally biased region" description="Gly residues" evidence="1">
    <location>
        <begin position="21"/>
        <end position="31"/>
    </location>
</feature>
<name>A0A4Y1N1A5_9PROT</name>
<organism evidence="2">
    <name type="scientific">Roseomonas mucosa</name>
    <dbReference type="NCBI Taxonomy" id="207340"/>
    <lineage>
        <taxon>Bacteria</taxon>
        <taxon>Pseudomonadati</taxon>
        <taxon>Pseudomonadota</taxon>
        <taxon>Alphaproteobacteria</taxon>
        <taxon>Acetobacterales</taxon>
        <taxon>Roseomonadaceae</taxon>
        <taxon>Roseomonas</taxon>
    </lineage>
</organism>